<protein>
    <submittedName>
        <fullName evidence="3">Uncharacterized conserved protein, DUF58 family, contains vWF domain</fullName>
    </submittedName>
</protein>
<name>A0A1H2RMK5_9FIRM</name>
<evidence type="ECO:0000256" key="1">
    <source>
        <dbReference type="SAM" id="Phobius"/>
    </source>
</evidence>
<keyword evidence="1" id="KW-0812">Transmembrane</keyword>
<dbReference type="PANTHER" id="PTHR34351">
    <property type="entry name" value="SLR1927 PROTEIN-RELATED"/>
    <property type="match status" value="1"/>
</dbReference>
<evidence type="ECO:0000313" key="3">
    <source>
        <dbReference type="EMBL" id="SDW20597.1"/>
    </source>
</evidence>
<feature type="domain" description="DUF58" evidence="2">
    <location>
        <begin position="196"/>
        <end position="243"/>
    </location>
</feature>
<dbReference type="PANTHER" id="PTHR34351:SF2">
    <property type="entry name" value="DUF58 DOMAIN-CONTAINING PROTEIN"/>
    <property type="match status" value="1"/>
</dbReference>
<proteinExistence type="predicted"/>
<gene>
    <name evidence="3" type="ORF">SAMN05660923_00416</name>
</gene>
<evidence type="ECO:0000313" key="4">
    <source>
        <dbReference type="Proteomes" id="UP000198828"/>
    </source>
</evidence>
<reference evidence="3 4" key="1">
    <citation type="submission" date="2016-10" db="EMBL/GenBank/DDBJ databases">
        <authorList>
            <person name="de Groot N.N."/>
        </authorList>
    </citation>
    <scope>NUCLEOTIDE SEQUENCE [LARGE SCALE GENOMIC DNA]</scope>
    <source>
        <strain evidence="3 4">DSM 23310</strain>
    </source>
</reference>
<organism evidence="3 4">
    <name type="scientific">Tepidimicrobium xylanilyticum</name>
    <dbReference type="NCBI Taxonomy" id="1123352"/>
    <lineage>
        <taxon>Bacteria</taxon>
        <taxon>Bacillati</taxon>
        <taxon>Bacillota</taxon>
        <taxon>Tissierellia</taxon>
        <taxon>Tissierellales</taxon>
        <taxon>Tepidimicrobiaceae</taxon>
        <taxon>Tepidimicrobium</taxon>
    </lineage>
</organism>
<accession>A0A1H2RMK5</accession>
<dbReference type="AlphaFoldDB" id="A0A1H2RMK5"/>
<dbReference type="Pfam" id="PF01882">
    <property type="entry name" value="DUF58"/>
    <property type="match status" value="1"/>
</dbReference>
<dbReference type="RefSeq" id="WP_093750339.1">
    <property type="nucleotide sequence ID" value="NZ_FNNG01000001.1"/>
</dbReference>
<dbReference type="EMBL" id="FNNG01000001">
    <property type="protein sequence ID" value="SDW20597.1"/>
    <property type="molecule type" value="Genomic_DNA"/>
</dbReference>
<dbReference type="InterPro" id="IPR002881">
    <property type="entry name" value="DUF58"/>
</dbReference>
<dbReference type="Proteomes" id="UP000198828">
    <property type="component" value="Unassembled WGS sequence"/>
</dbReference>
<sequence>MKSTIKNKKVWLIFIILIAFLLLVGGTIPYFLFYIFLLTLLVPLIHNLMVLHRLKGYVKIPKDSIYVGDEITISYEIDNKSRFIVPYLEIENTIFKDLTGSKAPNIITTLEPKEKFYHKETITLKRRGYYQLGQIKVLIKDGFGLYTLNKNILSQTSLLVYPEPISLDAFRSTKVEQLGELMIEDLAFQDKSRISSVREYREGDSVKSIHWKLSAKLGELITKEYENKGDTNVVIFMNNYKKYLENDVDRRLEDKMVDISLSIINYYLNRNIPVQLLTQYEDQIVDIEGQQSTDLKPFLTIFAKFKGNGYKNLNPFIQYRSNILKKGTTVIIITPNLDKATGSLGIFLKSRFLKPLIIMAWDQQYNNGFLDSSVEKSLRQDGIPVYIIDYGTNIKEALEG</sequence>
<keyword evidence="1" id="KW-1133">Transmembrane helix</keyword>
<feature type="transmembrane region" description="Helical" evidence="1">
    <location>
        <begin position="9"/>
        <end position="25"/>
    </location>
</feature>
<keyword evidence="4" id="KW-1185">Reference proteome</keyword>
<keyword evidence="1" id="KW-0472">Membrane</keyword>
<evidence type="ECO:0000259" key="2">
    <source>
        <dbReference type="Pfam" id="PF01882"/>
    </source>
</evidence>
<dbReference type="OrthoDB" id="9778037at2"/>